<dbReference type="InterPro" id="IPR011991">
    <property type="entry name" value="ArsR-like_HTH"/>
</dbReference>
<sequence length="146" mass="15567">MPRPATAPIGVVLARTAKTAGHAFDQALAAVGGSQPVWQILIALKTHHHTSQRELADAVGIQGATLTHHLNGMETAGLLTRTRDPENRRVHHVDLTDHGETTFHRLAEAAVAHDNRLRTGLTDHEIATLATLLGRLAANVTTPAGE</sequence>
<dbReference type="RefSeq" id="WP_326835763.1">
    <property type="nucleotide sequence ID" value="NZ_CP142149.1"/>
</dbReference>
<dbReference type="Pfam" id="PF01047">
    <property type="entry name" value="MarR"/>
    <property type="match status" value="1"/>
</dbReference>
<evidence type="ECO:0000256" key="3">
    <source>
        <dbReference type="ARBA" id="ARBA00023163"/>
    </source>
</evidence>
<protein>
    <submittedName>
        <fullName evidence="5">MarR family winged helix-turn-helix transcriptional regulator</fullName>
    </submittedName>
</protein>
<dbReference type="InterPro" id="IPR036390">
    <property type="entry name" value="WH_DNA-bd_sf"/>
</dbReference>
<dbReference type="InterPro" id="IPR000835">
    <property type="entry name" value="HTH_MarR-typ"/>
</dbReference>
<keyword evidence="2" id="KW-0238">DNA-binding</keyword>
<evidence type="ECO:0000313" key="6">
    <source>
        <dbReference type="Proteomes" id="UP001330812"/>
    </source>
</evidence>
<keyword evidence="1" id="KW-0805">Transcription regulation</keyword>
<dbReference type="PANTHER" id="PTHR42756">
    <property type="entry name" value="TRANSCRIPTIONAL REGULATOR, MARR"/>
    <property type="match status" value="1"/>
</dbReference>
<evidence type="ECO:0000256" key="2">
    <source>
        <dbReference type="ARBA" id="ARBA00023125"/>
    </source>
</evidence>
<dbReference type="Gene3D" id="1.10.10.10">
    <property type="entry name" value="Winged helix-like DNA-binding domain superfamily/Winged helix DNA-binding domain"/>
    <property type="match status" value="1"/>
</dbReference>
<dbReference type="PRINTS" id="PR00598">
    <property type="entry name" value="HTHMARR"/>
</dbReference>
<evidence type="ECO:0000259" key="4">
    <source>
        <dbReference type="PROSITE" id="PS50995"/>
    </source>
</evidence>
<feature type="domain" description="HTH marR-type" evidence="4">
    <location>
        <begin position="6"/>
        <end position="138"/>
    </location>
</feature>
<keyword evidence="6" id="KW-1185">Reference proteome</keyword>
<evidence type="ECO:0000313" key="5">
    <source>
        <dbReference type="EMBL" id="WSE32956.1"/>
    </source>
</evidence>
<dbReference type="EMBL" id="CP142149">
    <property type="protein sequence ID" value="WSE32956.1"/>
    <property type="molecule type" value="Genomic_DNA"/>
</dbReference>
<accession>A0ABZ1IER5</accession>
<dbReference type="Proteomes" id="UP001330812">
    <property type="component" value="Chromosome"/>
</dbReference>
<reference evidence="5 6" key="1">
    <citation type="journal article" date="2015" name="Int. J. Syst. Evol. Microbiol.">
        <title>Amycolatopsis rhabdoformis sp. nov., an actinomycete isolated from a tropical forest soil.</title>
        <authorList>
            <person name="Souza W.R."/>
            <person name="Silva R.E."/>
            <person name="Goodfellow M."/>
            <person name="Busarakam K."/>
            <person name="Figueiro F.S."/>
            <person name="Ferreira D."/>
            <person name="Rodrigues-Filho E."/>
            <person name="Moraes L.A.B."/>
            <person name="Zucchi T.D."/>
        </authorList>
    </citation>
    <scope>NUCLEOTIDE SEQUENCE [LARGE SCALE GENOMIC DNA]</scope>
    <source>
        <strain evidence="5 6">NCIMB 14900</strain>
    </source>
</reference>
<organism evidence="5 6">
    <name type="scientific">Amycolatopsis rhabdoformis</name>
    <dbReference type="NCBI Taxonomy" id="1448059"/>
    <lineage>
        <taxon>Bacteria</taxon>
        <taxon>Bacillati</taxon>
        <taxon>Actinomycetota</taxon>
        <taxon>Actinomycetes</taxon>
        <taxon>Pseudonocardiales</taxon>
        <taxon>Pseudonocardiaceae</taxon>
        <taxon>Amycolatopsis</taxon>
    </lineage>
</organism>
<proteinExistence type="predicted"/>
<name>A0ABZ1IER5_9PSEU</name>
<dbReference type="CDD" id="cd00090">
    <property type="entry name" value="HTH_ARSR"/>
    <property type="match status" value="1"/>
</dbReference>
<dbReference type="PROSITE" id="PS50995">
    <property type="entry name" value="HTH_MARR_2"/>
    <property type="match status" value="1"/>
</dbReference>
<dbReference type="SMART" id="SM00347">
    <property type="entry name" value="HTH_MARR"/>
    <property type="match status" value="1"/>
</dbReference>
<dbReference type="SUPFAM" id="SSF46785">
    <property type="entry name" value="Winged helix' DNA-binding domain"/>
    <property type="match status" value="1"/>
</dbReference>
<evidence type="ECO:0000256" key="1">
    <source>
        <dbReference type="ARBA" id="ARBA00023015"/>
    </source>
</evidence>
<gene>
    <name evidence="5" type="ORF">VSH64_12655</name>
</gene>
<keyword evidence="3" id="KW-0804">Transcription</keyword>
<dbReference type="PANTHER" id="PTHR42756:SF1">
    <property type="entry name" value="TRANSCRIPTIONAL REPRESSOR OF EMRAB OPERON"/>
    <property type="match status" value="1"/>
</dbReference>
<dbReference type="InterPro" id="IPR036388">
    <property type="entry name" value="WH-like_DNA-bd_sf"/>
</dbReference>